<accession>A0ABR0IR58</accession>
<sequence length="62" mass="7128">MTSPHSMMAFASCYSGSCLLVTTALLSQYAQKDFELYHIPPAILFTYSIFLMYHVKREQSEE</sequence>
<dbReference type="Proteomes" id="UP001323617">
    <property type="component" value="Unassembled WGS sequence"/>
</dbReference>
<dbReference type="RefSeq" id="XP_062806099.1">
    <property type="nucleotide sequence ID" value="XM_062943045.1"/>
</dbReference>
<evidence type="ECO:0000313" key="3">
    <source>
        <dbReference type="Proteomes" id="UP001323617"/>
    </source>
</evidence>
<protein>
    <submittedName>
        <fullName evidence="2">Uncharacterized protein</fullName>
    </submittedName>
</protein>
<name>A0ABR0IR58_9PEZI</name>
<gene>
    <name evidence="2" type="ORF">QC764_117752</name>
</gene>
<organism evidence="2 3">
    <name type="scientific">Podospora pseudoanserina</name>
    <dbReference type="NCBI Taxonomy" id="2609844"/>
    <lineage>
        <taxon>Eukaryota</taxon>
        <taxon>Fungi</taxon>
        <taxon>Dikarya</taxon>
        <taxon>Ascomycota</taxon>
        <taxon>Pezizomycotina</taxon>
        <taxon>Sordariomycetes</taxon>
        <taxon>Sordariomycetidae</taxon>
        <taxon>Sordariales</taxon>
        <taxon>Podosporaceae</taxon>
        <taxon>Podospora</taxon>
    </lineage>
</organism>
<evidence type="ECO:0000256" key="1">
    <source>
        <dbReference type="SAM" id="Phobius"/>
    </source>
</evidence>
<keyword evidence="1" id="KW-1133">Transmembrane helix</keyword>
<proteinExistence type="predicted"/>
<dbReference type="GeneID" id="87963910"/>
<keyword evidence="1" id="KW-0472">Membrane</keyword>
<keyword evidence="3" id="KW-1185">Reference proteome</keyword>
<reference evidence="2 3" key="1">
    <citation type="journal article" date="2023" name="bioRxiv">
        <title>High-quality genome assemblies of four members of thePodospora anserinaspecies complex.</title>
        <authorList>
            <person name="Ament-Velasquez S.L."/>
            <person name="Vogan A.A."/>
            <person name="Wallerman O."/>
            <person name="Hartmann F."/>
            <person name="Gautier V."/>
            <person name="Silar P."/>
            <person name="Giraud T."/>
            <person name="Johannesson H."/>
        </authorList>
    </citation>
    <scope>NUCLEOTIDE SEQUENCE [LARGE SCALE GENOMIC DNA]</scope>
    <source>
        <strain evidence="2 3">CBS 124.78</strain>
    </source>
</reference>
<evidence type="ECO:0000313" key="2">
    <source>
        <dbReference type="EMBL" id="KAK4682629.1"/>
    </source>
</evidence>
<keyword evidence="1" id="KW-0812">Transmembrane</keyword>
<comment type="caution">
    <text evidence="2">The sequence shown here is derived from an EMBL/GenBank/DDBJ whole genome shotgun (WGS) entry which is preliminary data.</text>
</comment>
<dbReference type="EMBL" id="JAFFHC010000001">
    <property type="protein sequence ID" value="KAK4682629.1"/>
    <property type="molecule type" value="Genomic_DNA"/>
</dbReference>
<feature type="transmembrane region" description="Helical" evidence="1">
    <location>
        <begin position="36"/>
        <end position="55"/>
    </location>
</feature>